<name>A0A4V1N407_9SPHN</name>
<dbReference type="GO" id="GO:0016491">
    <property type="term" value="F:oxidoreductase activity"/>
    <property type="evidence" value="ECO:0007669"/>
    <property type="project" value="UniProtKB-KW"/>
</dbReference>
<evidence type="ECO:0000256" key="3">
    <source>
        <dbReference type="ARBA" id="ARBA00023052"/>
    </source>
</evidence>
<keyword evidence="3" id="KW-0786">Thiamine pyrophosphate</keyword>
<comment type="cofactor">
    <cofactor evidence="1">
        <name>thiamine diphosphate</name>
        <dbReference type="ChEBI" id="CHEBI:58937"/>
    </cofactor>
</comment>
<dbReference type="Pfam" id="PF02780">
    <property type="entry name" value="Transketolase_C"/>
    <property type="match status" value="1"/>
</dbReference>
<dbReference type="AlphaFoldDB" id="A0A4V1N407"/>
<dbReference type="InterPro" id="IPR005475">
    <property type="entry name" value="Transketolase-like_Pyr-bd"/>
</dbReference>
<dbReference type="SMART" id="SM00861">
    <property type="entry name" value="Transket_pyr"/>
    <property type="match status" value="1"/>
</dbReference>
<comment type="caution">
    <text evidence="5">The sequence shown here is derived from an EMBL/GenBank/DDBJ whole genome shotgun (WGS) entry which is preliminary data.</text>
</comment>
<dbReference type="InterPro" id="IPR029061">
    <property type="entry name" value="THDP-binding"/>
</dbReference>
<dbReference type="FunFam" id="3.40.50.920:FF:000001">
    <property type="entry name" value="Pyruvate dehydrogenase E1 beta subunit"/>
    <property type="match status" value="1"/>
</dbReference>
<dbReference type="SUPFAM" id="SSF52518">
    <property type="entry name" value="Thiamin diphosphate-binding fold (THDP-binding)"/>
    <property type="match status" value="1"/>
</dbReference>
<accession>A0A4V1N407</accession>
<dbReference type="Gene3D" id="3.40.50.920">
    <property type="match status" value="1"/>
</dbReference>
<dbReference type="EMBL" id="SBKP01000002">
    <property type="protein sequence ID" value="RXR30506.1"/>
    <property type="molecule type" value="Genomic_DNA"/>
</dbReference>
<proteinExistence type="predicted"/>
<evidence type="ECO:0000313" key="6">
    <source>
        <dbReference type="Proteomes" id="UP000290958"/>
    </source>
</evidence>
<dbReference type="Proteomes" id="UP000290958">
    <property type="component" value="Unassembled WGS sequence"/>
</dbReference>
<keyword evidence="2" id="KW-0560">Oxidoreductase</keyword>
<reference evidence="6" key="1">
    <citation type="submission" date="2019-01" db="EMBL/GenBank/DDBJ databases">
        <title>Cytophagaceae bacterium strain CAR-16.</title>
        <authorList>
            <person name="Chen W.-M."/>
        </authorList>
    </citation>
    <scope>NUCLEOTIDE SEQUENCE [LARGE SCALE GENOMIC DNA]</scope>
    <source>
        <strain evidence="6">CHR27</strain>
    </source>
</reference>
<dbReference type="RefSeq" id="WP_129403256.1">
    <property type="nucleotide sequence ID" value="NZ_SBKP01000002.1"/>
</dbReference>
<dbReference type="OrthoDB" id="7821727at2"/>
<feature type="domain" description="Transketolase-like pyrimidine-binding" evidence="4">
    <location>
        <begin position="4"/>
        <end position="177"/>
    </location>
</feature>
<protein>
    <submittedName>
        <fullName evidence="5">Alpha-ketoacid dehydrogenase subunit beta</fullName>
    </submittedName>
</protein>
<evidence type="ECO:0000256" key="1">
    <source>
        <dbReference type="ARBA" id="ARBA00001964"/>
    </source>
</evidence>
<gene>
    <name evidence="5" type="ORF">EQG66_04125</name>
</gene>
<evidence type="ECO:0000259" key="4">
    <source>
        <dbReference type="SMART" id="SM00861"/>
    </source>
</evidence>
<dbReference type="Pfam" id="PF02779">
    <property type="entry name" value="Transket_pyr"/>
    <property type="match status" value="1"/>
</dbReference>
<dbReference type="InterPro" id="IPR033248">
    <property type="entry name" value="Transketolase_C"/>
</dbReference>
<evidence type="ECO:0000256" key="2">
    <source>
        <dbReference type="ARBA" id="ARBA00023002"/>
    </source>
</evidence>
<dbReference type="PANTHER" id="PTHR43257:SF2">
    <property type="entry name" value="PYRUVATE DEHYDROGENASE E1 COMPONENT SUBUNIT BETA"/>
    <property type="match status" value="1"/>
</dbReference>
<evidence type="ECO:0000313" key="5">
    <source>
        <dbReference type="EMBL" id="RXR30506.1"/>
    </source>
</evidence>
<organism evidence="5 6">
    <name type="scientific">Sphingobium fluviale</name>
    <dbReference type="NCBI Taxonomy" id="2506423"/>
    <lineage>
        <taxon>Bacteria</taxon>
        <taxon>Pseudomonadati</taxon>
        <taxon>Pseudomonadota</taxon>
        <taxon>Alphaproteobacteria</taxon>
        <taxon>Sphingomonadales</taxon>
        <taxon>Sphingomonadaceae</taxon>
        <taxon>Sphingobium</taxon>
    </lineage>
</organism>
<dbReference type="PANTHER" id="PTHR43257">
    <property type="entry name" value="PYRUVATE DEHYDROGENASE E1 COMPONENT BETA SUBUNIT"/>
    <property type="match status" value="1"/>
</dbReference>
<dbReference type="SUPFAM" id="SSF52922">
    <property type="entry name" value="TK C-terminal domain-like"/>
    <property type="match status" value="1"/>
</dbReference>
<keyword evidence="6" id="KW-1185">Reference proteome</keyword>
<dbReference type="InterPro" id="IPR009014">
    <property type="entry name" value="Transketo_C/PFOR_II"/>
</dbReference>
<dbReference type="Gene3D" id="3.40.50.970">
    <property type="match status" value="1"/>
</dbReference>
<sequence length="327" mass="34393">MSRKRYTQAINEALHEEMERDPKTILFGEDVALAVFGDTRGLLDKFGPKRVRNTPICEATIAGMAVGAAAAGYRVIAHLLFSNFIYTGFDAIANQMAKLRLMTGGQIDLPITVLAVYGGGASQAAQHSDANHPVLMNLGGIDVLVPATPADAKGMLKTAIRSNRPSFFLEASGLGAVGGEVPDGEHLVPLGKASVARDGMDVTLISVGSMIRATQNAAKKLAEAGVDAEIIDVRSLVPLDERTIIKSVMKTGRTVIIDEARDMCSAASHIAAVIADKGFAGLRAPVRRVTVNNSSMPYAPNAEAAIFPNADDIVRAATSICQPETAA</sequence>